<proteinExistence type="inferred from homology"/>
<dbReference type="InterPro" id="IPR020847">
    <property type="entry name" value="AP_endonuclease_F1_BS"/>
</dbReference>
<evidence type="ECO:0000256" key="5">
    <source>
        <dbReference type="ARBA" id="ARBA00022801"/>
    </source>
</evidence>
<dbReference type="NCBIfam" id="TIGR00633">
    <property type="entry name" value="xth"/>
    <property type="match status" value="1"/>
</dbReference>
<dbReference type="Pfam" id="PF03372">
    <property type="entry name" value="Exo_endo_phos"/>
    <property type="match status" value="1"/>
</dbReference>
<dbReference type="Gene3D" id="1.10.340.30">
    <property type="entry name" value="Hypothetical protein, domain 2"/>
    <property type="match status" value="1"/>
</dbReference>
<feature type="binding site" evidence="10">
    <location>
        <position position="380"/>
    </location>
    <ligand>
        <name>Mg(2+)</name>
        <dbReference type="ChEBI" id="CHEBI:18420"/>
        <label>1</label>
    </ligand>
</feature>
<feature type="site" description="Important for catalytic activity" evidence="11">
    <location>
        <position position="449"/>
    </location>
</feature>
<gene>
    <name evidence="13" type="ORF">OLX77_03910</name>
</gene>
<dbReference type="CDD" id="cd00056">
    <property type="entry name" value="ENDO3c"/>
    <property type="match status" value="1"/>
</dbReference>
<dbReference type="InterPro" id="IPR003265">
    <property type="entry name" value="HhH-GPD_domain"/>
</dbReference>
<keyword evidence="3 10" id="KW-0479">Metal-binding</keyword>
<dbReference type="InterPro" id="IPR023170">
    <property type="entry name" value="HhH_base_excis_C"/>
</dbReference>
<dbReference type="PANTHER" id="PTHR22748:SF6">
    <property type="entry name" value="DNA-(APURINIC OR APYRIMIDINIC SITE) ENDONUCLEASE"/>
    <property type="match status" value="1"/>
</dbReference>
<evidence type="ECO:0000256" key="9">
    <source>
        <dbReference type="PIRSR" id="PIRSR604808-1"/>
    </source>
</evidence>
<dbReference type="EMBL" id="JAPHEH010000001">
    <property type="protein sequence ID" value="MDG4475304.1"/>
    <property type="molecule type" value="Genomic_DNA"/>
</dbReference>
<dbReference type="Gene3D" id="1.10.1670.10">
    <property type="entry name" value="Helix-hairpin-Helix base-excision DNA repair enzymes (C-terminal)"/>
    <property type="match status" value="1"/>
</dbReference>
<dbReference type="PANTHER" id="PTHR22748">
    <property type="entry name" value="AP ENDONUCLEASE"/>
    <property type="match status" value="1"/>
</dbReference>
<feature type="site" description="Transition state stabilizer" evidence="11">
    <location>
        <position position="380"/>
    </location>
</feature>
<dbReference type="GO" id="GO:0003677">
    <property type="term" value="F:DNA binding"/>
    <property type="evidence" value="ECO:0007669"/>
    <property type="project" value="InterPro"/>
</dbReference>
<feature type="domain" description="HhH-GPD" evidence="12">
    <location>
        <begin position="44"/>
        <end position="191"/>
    </location>
</feature>
<dbReference type="InterPro" id="IPR004808">
    <property type="entry name" value="AP_endonuc_1"/>
</dbReference>
<evidence type="ECO:0000256" key="1">
    <source>
        <dbReference type="ARBA" id="ARBA00007092"/>
    </source>
</evidence>
<feature type="binding site" evidence="10">
    <location>
        <position position="474"/>
    </location>
    <ligand>
        <name>Mg(2+)</name>
        <dbReference type="ChEBI" id="CHEBI:18420"/>
        <label>1</label>
    </ligand>
</feature>
<comment type="caution">
    <text evidence="13">The sequence shown here is derived from an EMBL/GenBank/DDBJ whole genome shotgun (WGS) entry which is preliminary data.</text>
</comment>
<keyword evidence="6 10" id="KW-0460">Magnesium</keyword>
<dbReference type="SUPFAM" id="SSF48150">
    <property type="entry name" value="DNA-glycosylase"/>
    <property type="match status" value="1"/>
</dbReference>
<comment type="similarity">
    <text evidence="1">Belongs to the DNA repair enzymes AP/ExoA family.</text>
</comment>
<feature type="binding site" evidence="10">
    <location>
        <position position="378"/>
    </location>
    <ligand>
        <name>Mg(2+)</name>
        <dbReference type="ChEBI" id="CHEBI:18420"/>
        <label>1</label>
    </ligand>
</feature>
<dbReference type="Pfam" id="PF00730">
    <property type="entry name" value="HhH-GPD"/>
    <property type="match status" value="1"/>
</dbReference>
<evidence type="ECO:0000256" key="2">
    <source>
        <dbReference type="ARBA" id="ARBA00008343"/>
    </source>
</evidence>
<keyword evidence="5" id="KW-0378">Hydrolase</keyword>
<reference evidence="13" key="2">
    <citation type="submission" date="2022-10" db="EMBL/GenBank/DDBJ databases">
        <authorList>
            <person name="Aronson H.S."/>
        </authorList>
    </citation>
    <scope>NUCLEOTIDE SEQUENCE</scope>
    <source>
        <strain evidence="13">RS19-109</strain>
    </source>
</reference>
<dbReference type="GO" id="GO:0008081">
    <property type="term" value="F:phosphoric diester hydrolase activity"/>
    <property type="evidence" value="ECO:0007669"/>
    <property type="project" value="TreeGrafter"/>
</dbReference>
<dbReference type="GO" id="GO:0046872">
    <property type="term" value="F:metal ion binding"/>
    <property type="evidence" value="ECO:0007669"/>
    <property type="project" value="UniProtKB-KW"/>
</dbReference>
<evidence type="ECO:0000313" key="13">
    <source>
        <dbReference type="EMBL" id="MDG4475304.1"/>
    </source>
</evidence>
<keyword evidence="8" id="KW-0326">Glycosidase</keyword>
<dbReference type="GO" id="GO:0006284">
    <property type="term" value="P:base-excision repair"/>
    <property type="evidence" value="ECO:0007669"/>
    <property type="project" value="InterPro"/>
</dbReference>
<dbReference type="SUPFAM" id="SSF56219">
    <property type="entry name" value="DNase I-like"/>
    <property type="match status" value="1"/>
</dbReference>
<dbReference type="PROSITE" id="PS51435">
    <property type="entry name" value="AP_NUCLEASE_F1_4"/>
    <property type="match status" value="1"/>
</dbReference>
<dbReference type="Proteomes" id="UP001154240">
    <property type="component" value="Unassembled WGS sequence"/>
</dbReference>
<protein>
    <submittedName>
        <fullName evidence="13">Exodeoxyribonuclease III</fullName>
    </submittedName>
</protein>
<keyword evidence="4" id="KW-0227">DNA damage</keyword>
<evidence type="ECO:0000256" key="6">
    <source>
        <dbReference type="ARBA" id="ARBA00022842"/>
    </source>
</evidence>
<name>A0A9X4MCX1_9BACT</name>
<evidence type="ECO:0000256" key="4">
    <source>
        <dbReference type="ARBA" id="ARBA00022763"/>
    </source>
</evidence>
<accession>A0A9X4MCX1</accession>
<evidence type="ECO:0000313" key="14">
    <source>
        <dbReference type="Proteomes" id="UP001154240"/>
    </source>
</evidence>
<dbReference type="InterPro" id="IPR004036">
    <property type="entry name" value="Endonuclease-III-like_CS2"/>
</dbReference>
<dbReference type="GO" id="GO:0003906">
    <property type="term" value="F:DNA-(apurinic or apyrimidinic site) endonuclease activity"/>
    <property type="evidence" value="ECO:0007669"/>
    <property type="project" value="TreeGrafter"/>
</dbReference>
<dbReference type="SMART" id="SM00478">
    <property type="entry name" value="ENDO3c"/>
    <property type="match status" value="1"/>
</dbReference>
<feature type="binding site" evidence="10">
    <location>
        <position position="475"/>
    </location>
    <ligand>
        <name>Mg(2+)</name>
        <dbReference type="ChEBI" id="CHEBI:18420"/>
        <label>1</label>
    </ligand>
</feature>
<dbReference type="FunFam" id="3.60.10.10:FF:000026">
    <property type="entry name" value="Exodeoxyribonuclease III"/>
    <property type="match status" value="1"/>
</dbReference>
<dbReference type="PROSITE" id="PS00726">
    <property type="entry name" value="AP_NUCLEASE_F1_1"/>
    <property type="match status" value="1"/>
</dbReference>
<dbReference type="InterPro" id="IPR005135">
    <property type="entry name" value="Endo/exonuclease/phosphatase"/>
</dbReference>
<dbReference type="InterPro" id="IPR011257">
    <property type="entry name" value="DNA_glycosylase"/>
</dbReference>
<evidence type="ECO:0000259" key="12">
    <source>
        <dbReference type="SMART" id="SM00478"/>
    </source>
</evidence>
<sequence>MMQFSIPDVLQILAKEVAGYAVPIVDLIGVQTKDPYKVLVATILSARTKDETTAKAAAKLFKEAPDLAGLADLSEERLTKLIFPVGFYKNKAKFLARLPGVLASEFNNQIPDEVEPLTRLPGVGRKTANLVVAVAFKKPAICVDTHVHRIMNIWGYVETKTPLETEMALREKLPPEYWLSINSTLVAFGQGTCRPVAPHCDRCVIARFCPQLGVRPRKIEGKSRKKNEAGMRKFVSWNVNGLRAVEKKGFVEILANLNADLVALQEIKAQPEQLSETIKNIPGYTAYWFSAQKKGYAGVATYSKEEPLSVIYGIDHKDHDYEGRVLTLEFADFYFINAYFPNAQHGLLRMDYKLQFNRDLQTFANTLAKQKSVVICGDFNVAHKEIDLTNPKQNEKNPGYAPQERAWMDEFLGTGFVDTFRMFNQEPGRYTWWSYRFNARERNLGWRIDYFCVDQKSTKRVTEVAILNDIMGSDHCPVLLGFR</sequence>
<evidence type="ECO:0000256" key="7">
    <source>
        <dbReference type="ARBA" id="ARBA00023204"/>
    </source>
</evidence>
<feature type="active site" description="Proton acceptor" evidence="9">
    <location>
        <position position="475"/>
    </location>
</feature>
<dbReference type="GO" id="GO:0019104">
    <property type="term" value="F:DNA N-glycosylase activity"/>
    <property type="evidence" value="ECO:0007669"/>
    <property type="project" value="UniProtKB-ARBA"/>
</dbReference>
<feature type="site" description="Interaction with DNA substrate" evidence="11">
    <location>
        <position position="475"/>
    </location>
</feature>
<evidence type="ECO:0000256" key="3">
    <source>
        <dbReference type="ARBA" id="ARBA00022723"/>
    </source>
</evidence>
<comment type="cofactor">
    <cofactor evidence="10">
        <name>Mg(2+)</name>
        <dbReference type="ChEBI" id="CHEBI:18420"/>
    </cofactor>
    <cofactor evidence="10">
        <name>Mn(2+)</name>
        <dbReference type="ChEBI" id="CHEBI:29035"/>
    </cofactor>
    <text evidence="10">Probably binds two magnesium or manganese ions per subunit.</text>
</comment>
<evidence type="ECO:0000256" key="8">
    <source>
        <dbReference type="ARBA" id="ARBA00023295"/>
    </source>
</evidence>
<comment type="similarity">
    <text evidence="2">Belongs to the Nth/MutY family.</text>
</comment>
<feature type="binding site" evidence="10">
    <location>
        <position position="238"/>
    </location>
    <ligand>
        <name>Mg(2+)</name>
        <dbReference type="ChEBI" id="CHEBI:18420"/>
        <label>1</label>
    </ligand>
</feature>
<dbReference type="AlphaFoldDB" id="A0A9X4MCX1"/>
<dbReference type="InterPro" id="IPR036691">
    <property type="entry name" value="Endo/exonu/phosph_ase_sf"/>
</dbReference>
<feature type="active site" evidence="9">
    <location>
        <position position="339"/>
    </location>
</feature>
<feature type="binding site" evidence="10">
    <location>
        <position position="266"/>
    </location>
    <ligand>
        <name>Mg(2+)</name>
        <dbReference type="ChEBI" id="CHEBI:18420"/>
        <label>1</label>
    </ligand>
</feature>
<reference evidence="13" key="1">
    <citation type="journal article" date="2022" name="bioRxiv">
        <title>Thiovibrio frasassiensisgen. nov., sp. nov., an autotrophic, elemental sulfur disproportionating bacterium isolated from sulfidic karst sediment, and proposal of Thiovibrionaceae fam. nov.</title>
        <authorList>
            <person name="Aronson H."/>
            <person name="Thomas C."/>
            <person name="Bhattacharyya M."/>
            <person name="Eckstein S."/>
            <person name="Jensen S."/>
            <person name="Barco R."/>
            <person name="Macalady J."/>
            <person name="Amend J."/>
        </authorList>
    </citation>
    <scope>NUCLEOTIDE SEQUENCE</scope>
    <source>
        <strain evidence="13">RS19-109</strain>
    </source>
</reference>
<keyword evidence="10" id="KW-0464">Manganese</keyword>
<dbReference type="NCBIfam" id="TIGR00195">
    <property type="entry name" value="exoDNase_III"/>
    <property type="match status" value="1"/>
</dbReference>
<dbReference type="FunFam" id="1.10.340.30:FF:000001">
    <property type="entry name" value="Endonuclease III"/>
    <property type="match status" value="1"/>
</dbReference>
<evidence type="ECO:0000256" key="11">
    <source>
        <dbReference type="PIRSR" id="PIRSR604808-3"/>
    </source>
</evidence>
<dbReference type="Gene3D" id="3.60.10.10">
    <property type="entry name" value="Endonuclease/exonuclease/phosphatase"/>
    <property type="match status" value="1"/>
</dbReference>
<evidence type="ECO:0000256" key="10">
    <source>
        <dbReference type="PIRSR" id="PIRSR604808-2"/>
    </source>
</evidence>
<dbReference type="PROSITE" id="PS01155">
    <property type="entry name" value="ENDONUCLEASE_III_2"/>
    <property type="match status" value="1"/>
</dbReference>
<dbReference type="GO" id="GO:0008311">
    <property type="term" value="F:double-stranded DNA 3'-5' DNA exonuclease activity"/>
    <property type="evidence" value="ECO:0007669"/>
    <property type="project" value="TreeGrafter"/>
</dbReference>
<keyword evidence="7" id="KW-0234">DNA repair</keyword>
<organism evidence="13 14">
    <name type="scientific">Thiovibrio frasassiensis</name>
    <dbReference type="NCBI Taxonomy" id="2984131"/>
    <lineage>
        <taxon>Bacteria</taxon>
        <taxon>Pseudomonadati</taxon>
        <taxon>Thermodesulfobacteriota</taxon>
        <taxon>Desulfobulbia</taxon>
        <taxon>Desulfobulbales</taxon>
        <taxon>Thiovibrionaceae</taxon>
        <taxon>Thiovibrio</taxon>
    </lineage>
</organism>
<dbReference type="RefSeq" id="WP_307632279.1">
    <property type="nucleotide sequence ID" value="NZ_JAPHEH010000001.1"/>
</dbReference>
<feature type="active site" description="Proton donor/acceptor" evidence="9">
    <location>
        <position position="378"/>
    </location>
</feature>
<keyword evidence="14" id="KW-1185">Reference proteome</keyword>